<dbReference type="GO" id="GO:0016491">
    <property type="term" value="F:oxidoreductase activity"/>
    <property type="evidence" value="ECO:0007669"/>
    <property type="project" value="UniProtKB-KW"/>
</dbReference>
<accession>A0A6G1JE77</accession>
<evidence type="ECO:0000256" key="1">
    <source>
        <dbReference type="ARBA" id="ARBA00023002"/>
    </source>
</evidence>
<dbReference type="SUPFAM" id="SSF50129">
    <property type="entry name" value="GroES-like"/>
    <property type="match status" value="1"/>
</dbReference>
<dbReference type="Gene3D" id="3.40.50.720">
    <property type="entry name" value="NAD(P)-binding Rossmann-like Domain"/>
    <property type="match status" value="1"/>
</dbReference>
<dbReference type="Proteomes" id="UP000799291">
    <property type="component" value="Unassembled WGS sequence"/>
</dbReference>
<dbReference type="OrthoDB" id="201656at2759"/>
<dbReference type="GO" id="GO:0008270">
    <property type="term" value="F:zinc ion binding"/>
    <property type="evidence" value="ECO:0007669"/>
    <property type="project" value="InterPro"/>
</dbReference>
<dbReference type="InterPro" id="IPR002364">
    <property type="entry name" value="Quin_OxRdtase/zeta-crystal_CS"/>
</dbReference>
<reference evidence="3" key="1">
    <citation type="journal article" date="2020" name="Stud. Mycol.">
        <title>101 Dothideomycetes genomes: a test case for predicting lifestyles and emergence of pathogens.</title>
        <authorList>
            <person name="Haridas S."/>
            <person name="Albert R."/>
            <person name="Binder M."/>
            <person name="Bloem J."/>
            <person name="Labutti K."/>
            <person name="Salamov A."/>
            <person name="Andreopoulos B."/>
            <person name="Baker S."/>
            <person name="Barry K."/>
            <person name="Bills G."/>
            <person name="Bluhm B."/>
            <person name="Cannon C."/>
            <person name="Castanera R."/>
            <person name="Culley D."/>
            <person name="Daum C."/>
            <person name="Ezra D."/>
            <person name="Gonzalez J."/>
            <person name="Henrissat B."/>
            <person name="Kuo A."/>
            <person name="Liang C."/>
            <person name="Lipzen A."/>
            <person name="Lutzoni F."/>
            <person name="Magnuson J."/>
            <person name="Mondo S."/>
            <person name="Nolan M."/>
            <person name="Ohm R."/>
            <person name="Pangilinan J."/>
            <person name="Park H.-J."/>
            <person name="Ramirez L."/>
            <person name="Alfaro M."/>
            <person name="Sun H."/>
            <person name="Tritt A."/>
            <person name="Yoshinaga Y."/>
            <person name="Zwiers L.-H."/>
            <person name="Turgeon B."/>
            <person name="Goodwin S."/>
            <person name="Spatafora J."/>
            <person name="Crous P."/>
            <person name="Grigoriev I."/>
        </authorList>
    </citation>
    <scope>NUCLEOTIDE SEQUENCE</scope>
    <source>
        <strain evidence="3">CBS 122367</strain>
    </source>
</reference>
<dbReference type="CDD" id="cd08267">
    <property type="entry name" value="MDR1"/>
    <property type="match status" value="1"/>
</dbReference>
<dbReference type="PANTHER" id="PTHR11695:SF294">
    <property type="entry name" value="RETICULON-4-INTERACTING PROTEIN 1, MITOCHONDRIAL"/>
    <property type="match status" value="1"/>
</dbReference>
<dbReference type="InterPro" id="IPR036291">
    <property type="entry name" value="NAD(P)-bd_dom_sf"/>
</dbReference>
<feature type="domain" description="Enoyl reductase (ER)" evidence="2">
    <location>
        <begin position="15"/>
        <end position="349"/>
    </location>
</feature>
<evidence type="ECO:0000313" key="4">
    <source>
        <dbReference type="Proteomes" id="UP000799291"/>
    </source>
</evidence>
<dbReference type="InterPro" id="IPR020843">
    <property type="entry name" value="ER"/>
</dbReference>
<dbReference type="InterPro" id="IPR011032">
    <property type="entry name" value="GroES-like_sf"/>
</dbReference>
<dbReference type="InterPro" id="IPR050700">
    <property type="entry name" value="YIM1/Zinc_Alcohol_DH_Fams"/>
</dbReference>
<dbReference type="Pfam" id="PF13602">
    <property type="entry name" value="ADH_zinc_N_2"/>
    <property type="match status" value="1"/>
</dbReference>
<proteinExistence type="predicted"/>
<dbReference type="SMART" id="SM00829">
    <property type="entry name" value="PKS_ER"/>
    <property type="match status" value="1"/>
</dbReference>
<dbReference type="Gene3D" id="3.90.180.10">
    <property type="entry name" value="Medium-chain alcohol dehydrogenases, catalytic domain"/>
    <property type="match status" value="1"/>
</dbReference>
<dbReference type="AlphaFoldDB" id="A0A6G1JE77"/>
<dbReference type="Pfam" id="PF08240">
    <property type="entry name" value="ADH_N"/>
    <property type="match status" value="1"/>
</dbReference>
<protein>
    <submittedName>
        <fullName evidence="3">Zinc-binding oxidoreductase</fullName>
    </submittedName>
</protein>
<dbReference type="EMBL" id="MU005573">
    <property type="protein sequence ID" value="KAF2688429.1"/>
    <property type="molecule type" value="Genomic_DNA"/>
</dbReference>
<dbReference type="SUPFAM" id="SSF51735">
    <property type="entry name" value="NAD(P)-binding Rossmann-fold domains"/>
    <property type="match status" value="1"/>
</dbReference>
<keyword evidence="1" id="KW-0560">Oxidoreductase</keyword>
<keyword evidence="4" id="KW-1185">Reference proteome</keyword>
<organism evidence="3 4">
    <name type="scientific">Lentithecium fluviatile CBS 122367</name>
    <dbReference type="NCBI Taxonomy" id="1168545"/>
    <lineage>
        <taxon>Eukaryota</taxon>
        <taxon>Fungi</taxon>
        <taxon>Dikarya</taxon>
        <taxon>Ascomycota</taxon>
        <taxon>Pezizomycotina</taxon>
        <taxon>Dothideomycetes</taxon>
        <taxon>Pleosporomycetidae</taxon>
        <taxon>Pleosporales</taxon>
        <taxon>Massarineae</taxon>
        <taxon>Lentitheciaceae</taxon>
        <taxon>Lentithecium</taxon>
    </lineage>
</organism>
<dbReference type="PROSITE" id="PS01162">
    <property type="entry name" value="QOR_ZETA_CRYSTAL"/>
    <property type="match status" value="1"/>
</dbReference>
<sequence>MAPETMKAWTHSRAGLPSKVLTLDTLPVLAVTTPTQVRVKISHCALNPGPSIVMQLLPFVFRASKAIPEMDFSGAIVELGSNVPVERNLAVGTEVFGSMPIGQHVKKTSGALAEYIVVDCDAVVKKPGGQSLEQVAGLGVAGCTALDLIKAAKLKTGDSVLVNGASGGIGHLVLQMCRAKVGETGKVVAICSSSNVGWVKELGADEVVDYKERSPIQSYLAGAYDLSRFNAVIDAAGIQAIFNHCPDYLAEGKPYVTVGPRQPNYTVLGMISTIGLMAKNFLWPRILGGVPRPYVQVAAAETLDGLQELAQMVEDGKLKVHVGAKYKMAEALQAYDRMLSGHAQGKIVVEMGE</sequence>
<dbReference type="PANTHER" id="PTHR11695">
    <property type="entry name" value="ALCOHOL DEHYDROGENASE RELATED"/>
    <property type="match status" value="1"/>
</dbReference>
<name>A0A6G1JE77_9PLEO</name>
<dbReference type="InterPro" id="IPR013154">
    <property type="entry name" value="ADH-like_N"/>
</dbReference>
<dbReference type="GO" id="GO:0005739">
    <property type="term" value="C:mitochondrion"/>
    <property type="evidence" value="ECO:0007669"/>
    <property type="project" value="TreeGrafter"/>
</dbReference>
<evidence type="ECO:0000313" key="3">
    <source>
        <dbReference type="EMBL" id="KAF2688429.1"/>
    </source>
</evidence>
<gene>
    <name evidence="3" type="ORF">K458DRAFT_147963</name>
</gene>
<evidence type="ECO:0000259" key="2">
    <source>
        <dbReference type="SMART" id="SM00829"/>
    </source>
</evidence>